<protein>
    <submittedName>
        <fullName evidence="2">GTP-binding protein 10</fullName>
    </submittedName>
</protein>
<keyword evidence="3" id="KW-1185">Reference proteome</keyword>
<dbReference type="AlphaFoldDB" id="A0A7J6RC39"/>
<gene>
    <name evidence="2" type="primary">GTPBP10_1</name>
    <name evidence="2" type="ORF">FOZ63_006057</name>
</gene>
<accession>A0A7J6RC39</accession>
<dbReference type="EMBL" id="JABANO010026514">
    <property type="protein sequence ID" value="KAF4718399.1"/>
    <property type="molecule type" value="Genomic_DNA"/>
</dbReference>
<evidence type="ECO:0000313" key="2">
    <source>
        <dbReference type="EMBL" id="KAF4718399.1"/>
    </source>
</evidence>
<feature type="region of interest" description="Disordered" evidence="1">
    <location>
        <begin position="20"/>
        <end position="93"/>
    </location>
</feature>
<feature type="compositionally biased region" description="Basic and acidic residues" evidence="1">
    <location>
        <begin position="55"/>
        <end position="71"/>
    </location>
</feature>
<feature type="non-terminal residue" evidence="2">
    <location>
        <position position="297"/>
    </location>
</feature>
<proteinExistence type="predicted"/>
<sequence>MFQKNSELYHCEQPYGIPRALSKPKIAQAQHEAPFRPPNPSKKGHASTMSPFPEHIPERPVEAKRRPKNEEETAPPPWKPNSTSRSPANPMPSVVMNTRNLKASFPSAFARPRVRSRTVEAGLMGSLCGAGVIEEDPCLSVVILFCNCLLLLGGPANTFTYPPTFYVSTLAYNPATPEALSTVTVILQPSETLTSTASQVLSLHIHLPGFGCVGDSRTEENCEAYYGDVPGSPIPDICSAAADPFHKLLTVTTPSTVDALPEFSSFVYCDTDPTSPTEERVILEIVSLLSSQETEFN</sequence>
<dbReference type="Pfam" id="PF15239">
    <property type="entry name" value="CFAP96-like"/>
    <property type="match status" value="1"/>
</dbReference>
<evidence type="ECO:0000256" key="1">
    <source>
        <dbReference type="SAM" id="MobiDB-lite"/>
    </source>
</evidence>
<organism evidence="2 3">
    <name type="scientific">Perkinsus olseni</name>
    <name type="common">Perkinsus atlanticus</name>
    <dbReference type="NCBI Taxonomy" id="32597"/>
    <lineage>
        <taxon>Eukaryota</taxon>
        <taxon>Sar</taxon>
        <taxon>Alveolata</taxon>
        <taxon>Perkinsozoa</taxon>
        <taxon>Perkinsea</taxon>
        <taxon>Perkinsida</taxon>
        <taxon>Perkinsidae</taxon>
        <taxon>Perkinsus</taxon>
    </lineage>
</organism>
<comment type="caution">
    <text evidence="2">The sequence shown here is derived from an EMBL/GenBank/DDBJ whole genome shotgun (WGS) entry which is preliminary data.</text>
</comment>
<reference evidence="2 3" key="1">
    <citation type="submission" date="2020-04" db="EMBL/GenBank/DDBJ databases">
        <title>Perkinsus olseni comparative genomics.</title>
        <authorList>
            <person name="Bogema D.R."/>
        </authorList>
    </citation>
    <scope>NUCLEOTIDE SEQUENCE [LARGE SCALE GENOMIC DNA]</scope>
    <source>
        <strain evidence="2 3">ATCC PRA-207</strain>
    </source>
</reference>
<dbReference type="Proteomes" id="UP000553632">
    <property type="component" value="Unassembled WGS sequence"/>
</dbReference>
<evidence type="ECO:0000313" key="3">
    <source>
        <dbReference type="Proteomes" id="UP000553632"/>
    </source>
</evidence>
<name>A0A7J6RC39_PEROL</name>
<dbReference type="InterPro" id="IPR029358">
    <property type="entry name" value="CFAP96"/>
</dbReference>